<evidence type="ECO:0000313" key="2">
    <source>
        <dbReference type="Proteomes" id="UP000178885"/>
    </source>
</evidence>
<protein>
    <submittedName>
        <fullName evidence="1">ATPase</fullName>
    </submittedName>
</protein>
<name>A0A1F6TQM1_9PROT</name>
<sequence>MRNGHNRNNKPVRRDRLIQEYEHDTYKSRAKLPEPTVCSECGAVFHKGRWQWLERPSAAHETLCPACHRIHDRYPGGYLTLGGPFLQQHRDEILHLAHNVEAREKAEHPLRRIMALEERGDAILITTTTMEIARSIGDAVRHAYKGELNYRYTDETNILRVDWTR</sequence>
<proteinExistence type="predicted"/>
<dbReference type="InterPro" id="IPR047706">
    <property type="entry name" value="BCAM0308-like"/>
</dbReference>
<accession>A0A1F6TQM1</accession>
<dbReference type="AlphaFoldDB" id="A0A1F6TQM1"/>
<gene>
    <name evidence="1" type="ORF">A2151_01710</name>
</gene>
<evidence type="ECO:0000313" key="1">
    <source>
        <dbReference type="EMBL" id="OGI47437.1"/>
    </source>
</evidence>
<dbReference type="Proteomes" id="UP000178885">
    <property type="component" value="Unassembled WGS sequence"/>
</dbReference>
<dbReference type="NCBIfam" id="NF040826">
    <property type="entry name" value="lxa_BCAM0308"/>
    <property type="match status" value="1"/>
</dbReference>
<dbReference type="STRING" id="1817760.A2151_01710"/>
<dbReference type="EMBL" id="MFSU01000056">
    <property type="protein sequence ID" value="OGI47437.1"/>
    <property type="molecule type" value="Genomic_DNA"/>
</dbReference>
<organism evidence="1 2">
    <name type="scientific">Candidatus Muproteobacteria bacterium RBG_16_65_34</name>
    <dbReference type="NCBI Taxonomy" id="1817760"/>
    <lineage>
        <taxon>Bacteria</taxon>
        <taxon>Pseudomonadati</taxon>
        <taxon>Pseudomonadota</taxon>
        <taxon>Candidatus Muproteobacteria</taxon>
    </lineage>
</organism>
<reference evidence="1 2" key="1">
    <citation type="journal article" date="2016" name="Nat. Commun.">
        <title>Thousands of microbial genomes shed light on interconnected biogeochemical processes in an aquifer system.</title>
        <authorList>
            <person name="Anantharaman K."/>
            <person name="Brown C.T."/>
            <person name="Hug L.A."/>
            <person name="Sharon I."/>
            <person name="Castelle C.J."/>
            <person name="Probst A.J."/>
            <person name="Thomas B.C."/>
            <person name="Singh A."/>
            <person name="Wilkins M.J."/>
            <person name="Karaoz U."/>
            <person name="Brodie E.L."/>
            <person name="Williams K.H."/>
            <person name="Hubbard S.S."/>
            <person name="Banfield J.F."/>
        </authorList>
    </citation>
    <scope>NUCLEOTIDE SEQUENCE [LARGE SCALE GENOMIC DNA]</scope>
</reference>
<comment type="caution">
    <text evidence="1">The sequence shown here is derived from an EMBL/GenBank/DDBJ whole genome shotgun (WGS) entry which is preliminary data.</text>
</comment>